<evidence type="ECO:0000256" key="1">
    <source>
        <dbReference type="SAM" id="Phobius"/>
    </source>
</evidence>
<sequence>MEIPKFSLLFYVHLFHIFIIGAFLLYIGIAKTNMPQFMYKVIFIVGILIFLAHVYKAIIKYGQPKSYLWVNLFHIFVVAPVLLIIGWYGEKTPYYYFHFDLMLAFAAIGYHGFFLTKELL</sequence>
<feature type="transmembrane region" description="Helical" evidence="1">
    <location>
        <begin position="94"/>
        <end position="115"/>
    </location>
</feature>
<dbReference type="AlphaFoldDB" id="A0A6C0F695"/>
<organism evidence="2">
    <name type="scientific">viral metagenome</name>
    <dbReference type="NCBI Taxonomy" id="1070528"/>
    <lineage>
        <taxon>unclassified sequences</taxon>
        <taxon>metagenomes</taxon>
        <taxon>organismal metagenomes</taxon>
    </lineage>
</organism>
<feature type="transmembrane region" description="Helical" evidence="1">
    <location>
        <begin position="67"/>
        <end position="88"/>
    </location>
</feature>
<reference evidence="2" key="1">
    <citation type="journal article" date="2020" name="Nature">
        <title>Giant virus diversity and host interactions through global metagenomics.</title>
        <authorList>
            <person name="Schulz F."/>
            <person name="Roux S."/>
            <person name="Paez-Espino D."/>
            <person name="Jungbluth S."/>
            <person name="Walsh D.A."/>
            <person name="Denef V.J."/>
            <person name="McMahon K.D."/>
            <person name="Konstantinidis K.T."/>
            <person name="Eloe-Fadrosh E.A."/>
            <person name="Kyrpides N.C."/>
            <person name="Woyke T."/>
        </authorList>
    </citation>
    <scope>NUCLEOTIDE SEQUENCE</scope>
    <source>
        <strain evidence="2">GVMAG-M-3300009182-46</strain>
    </source>
</reference>
<keyword evidence="1" id="KW-0812">Transmembrane</keyword>
<protein>
    <submittedName>
        <fullName evidence="2">Uncharacterized protein</fullName>
    </submittedName>
</protein>
<keyword evidence="1" id="KW-0472">Membrane</keyword>
<proteinExistence type="predicted"/>
<accession>A0A6C0F695</accession>
<feature type="transmembrane region" description="Helical" evidence="1">
    <location>
        <begin position="36"/>
        <end position="55"/>
    </location>
</feature>
<evidence type="ECO:0000313" key="2">
    <source>
        <dbReference type="EMBL" id="QHT36079.1"/>
    </source>
</evidence>
<dbReference type="EMBL" id="MN739030">
    <property type="protein sequence ID" value="QHT36079.1"/>
    <property type="molecule type" value="Genomic_DNA"/>
</dbReference>
<feature type="transmembrane region" description="Helical" evidence="1">
    <location>
        <begin position="7"/>
        <end position="30"/>
    </location>
</feature>
<keyword evidence="1" id="KW-1133">Transmembrane helix</keyword>
<name>A0A6C0F695_9ZZZZ</name>